<evidence type="ECO:0000256" key="8">
    <source>
        <dbReference type="PROSITE-ProRule" id="PRU00284"/>
    </source>
</evidence>
<feature type="domain" description="Methyl-accepting transducer" evidence="11">
    <location>
        <begin position="328"/>
        <end position="564"/>
    </location>
</feature>
<dbReference type="Gene3D" id="1.10.8.500">
    <property type="entry name" value="HAMP domain in histidine kinase"/>
    <property type="match status" value="1"/>
</dbReference>
<dbReference type="EMBL" id="JAATJA010000002">
    <property type="protein sequence ID" value="NJB68868.1"/>
    <property type="molecule type" value="Genomic_DNA"/>
</dbReference>
<dbReference type="InterPro" id="IPR004089">
    <property type="entry name" value="MCPsignal_dom"/>
</dbReference>
<dbReference type="Gene3D" id="1.10.287.950">
    <property type="entry name" value="Methyl-accepting chemotaxis protein"/>
    <property type="match status" value="1"/>
</dbReference>
<evidence type="ECO:0000256" key="9">
    <source>
        <dbReference type="SAM" id="Coils"/>
    </source>
</evidence>
<dbReference type="SMART" id="SM00304">
    <property type="entry name" value="HAMP"/>
    <property type="match status" value="1"/>
</dbReference>
<dbReference type="Pfam" id="PF00015">
    <property type="entry name" value="MCPsignal"/>
    <property type="match status" value="1"/>
</dbReference>
<reference evidence="13 14" key="1">
    <citation type="submission" date="2020-03" db="EMBL/GenBank/DDBJ databases">
        <title>Genomic Encyclopedia of Type Strains, Phase IV (KMG-IV): sequencing the most valuable type-strain genomes for metagenomic binning, comparative biology and taxonomic classification.</title>
        <authorList>
            <person name="Goeker M."/>
        </authorList>
    </citation>
    <scope>NUCLEOTIDE SEQUENCE [LARGE SCALE GENOMIC DNA]</scope>
    <source>
        <strain evidence="13 14">DSM 24233</strain>
    </source>
</reference>
<dbReference type="GO" id="GO:0007165">
    <property type="term" value="P:signal transduction"/>
    <property type="evidence" value="ECO:0007669"/>
    <property type="project" value="UniProtKB-KW"/>
</dbReference>
<organism evidence="13 14">
    <name type="scientific">Desulfobaculum xiamenense</name>
    <dbReference type="NCBI Taxonomy" id="995050"/>
    <lineage>
        <taxon>Bacteria</taxon>
        <taxon>Pseudomonadati</taxon>
        <taxon>Thermodesulfobacteriota</taxon>
        <taxon>Desulfovibrionia</taxon>
        <taxon>Desulfovibrionales</taxon>
        <taxon>Desulfovibrionaceae</taxon>
        <taxon>Desulfobaculum</taxon>
    </lineage>
</organism>
<keyword evidence="9" id="KW-0175">Coiled coil</keyword>
<dbReference type="Pfam" id="PF00672">
    <property type="entry name" value="HAMP"/>
    <property type="match status" value="1"/>
</dbReference>
<dbReference type="FunFam" id="1.10.287.950:FF:000001">
    <property type="entry name" value="Methyl-accepting chemotaxis sensory transducer"/>
    <property type="match status" value="1"/>
</dbReference>
<sequence>MLRRMVIGVRISIAMIAMVVFIVGVILAFLYNSAKVQEISISEVQEIMLKGQKEKISVGSSSIARALGDILQGAPRDQAIETMRTALKKIRFEEDESGYYFIYEGTINIVHPIQPAMQGTDRGDSKDPNGKYYLRELYKAAQQGGGFVEYVYDKPGAGKQPKMAYAMPIPGTTFWIGTGVYIDNIEKEKARIAGNIDEIVSSNTRVIVIAIVVLLLGVIVPAVLFIIRSIVIPIKAATQAATDIAAGEYGVSLDESGRDEAAMLSRSLNAMAATLSANIEEITLKTQEAEEKAHAAEVAMEQAEEARKRANLARSEGMLQAAMRLETVVERISAATEEISSQSEEIRQGADVQKERIQTTATAMEEMNATVLEVAQNAGSAAERGAEAKNKAQHGAEVVGHSVKAMNTTYKQAELLKENMAQLDEQAQAIGNIMSVITDIADQTNLLALNAAIEAARAGEAGRGFAVVADEVRKLAEKTMGATKEVGDSIVAIQRVAEENVTSMEKALQDLEQAVDYSNQSGKVLNEIVQETESSAEQIQGIAAAAEEQSAASEEINRSIEEINIITTETARGVSESVIALQELAEQAEALKTLVQQLKEEGQAAG</sequence>
<dbReference type="RefSeq" id="WP_167941901.1">
    <property type="nucleotide sequence ID" value="NZ_JAATJA010000002.1"/>
</dbReference>
<feature type="coiled-coil region" evidence="9">
    <location>
        <begin position="406"/>
        <end position="433"/>
    </location>
</feature>
<comment type="similarity">
    <text evidence="7">Belongs to the methyl-accepting chemotaxis (MCP) protein family.</text>
</comment>
<gene>
    <name evidence="13" type="ORF">GGQ74_002541</name>
</gene>
<dbReference type="Pfam" id="PF17200">
    <property type="entry name" value="sCache_2"/>
    <property type="match status" value="1"/>
</dbReference>
<dbReference type="Gene3D" id="3.30.450.20">
    <property type="entry name" value="PAS domain"/>
    <property type="match status" value="1"/>
</dbReference>
<keyword evidence="4 10" id="KW-1133">Transmembrane helix</keyword>
<evidence type="ECO:0000256" key="2">
    <source>
        <dbReference type="ARBA" id="ARBA00022475"/>
    </source>
</evidence>
<evidence type="ECO:0000313" key="13">
    <source>
        <dbReference type="EMBL" id="NJB68868.1"/>
    </source>
</evidence>
<feature type="transmembrane region" description="Helical" evidence="10">
    <location>
        <begin position="206"/>
        <end position="227"/>
    </location>
</feature>
<dbReference type="CDD" id="cd06225">
    <property type="entry name" value="HAMP"/>
    <property type="match status" value="1"/>
</dbReference>
<dbReference type="GO" id="GO:0006935">
    <property type="term" value="P:chemotaxis"/>
    <property type="evidence" value="ECO:0007669"/>
    <property type="project" value="UniProtKB-ARBA"/>
</dbReference>
<dbReference type="InterPro" id="IPR033480">
    <property type="entry name" value="sCache_2"/>
</dbReference>
<comment type="subcellular location">
    <subcellularLocation>
        <location evidence="1">Cell membrane</location>
        <topology evidence="1">Multi-pass membrane protein</topology>
    </subcellularLocation>
</comment>
<evidence type="ECO:0000256" key="6">
    <source>
        <dbReference type="ARBA" id="ARBA00023224"/>
    </source>
</evidence>
<evidence type="ECO:0000256" key="5">
    <source>
        <dbReference type="ARBA" id="ARBA00023136"/>
    </source>
</evidence>
<dbReference type="PANTHER" id="PTHR32089:SF112">
    <property type="entry name" value="LYSOZYME-LIKE PROTEIN-RELATED"/>
    <property type="match status" value="1"/>
</dbReference>
<feature type="coiled-coil region" evidence="9">
    <location>
        <begin position="494"/>
        <end position="549"/>
    </location>
</feature>
<comment type="caution">
    <text evidence="13">The sequence shown here is derived from an EMBL/GenBank/DDBJ whole genome shotgun (WGS) entry which is preliminary data.</text>
</comment>
<dbReference type="PANTHER" id="PTHR32089">
    <property type="entry name" value="METHYL-ACCEPTING CHEMOTAXIS PROTEIN MCPB"/>
    <property type="match status" value="1"/>
</dbReference>
<evidence type="ECO:0000256" key="10">
    <source>
        <dbReference type="SAM" id="Phobius"/>
    </source>
</evidence>
<evidence type="ECO:0000313" key="14">
    <source>
        <dbReference type="Proteomes" id="UP000580856"/>
    </source>
</evidence>
<feature type="domain" description="HAMP" evidence="12">
    <location>
        <begin position="228"/>
        <end position="280"/>
    </location>
</feature>
<keyword evidence="14" id="KW-1185">Reference proteome</keyword>
<protein>
    <submittedName>
        <fullName evidence="13">Methyl-accepting chemotaxis protein</fullName>
    </submittedName>
</protein>
<dbReference type="SUPFAM" id="SSF58104">
    <property type="entry name" value="Methyl-accepting chemotaxis protein (MCP) signaling domain"/>
    <property type="match status" value="1"/>
</dbReference>
<keyword evidence="3 10" id="KW-0812">Transmembrane</keyword>
<dbReference type="SMART" id="SM01049">
    <property type="entry name" value="Cache_2"/>
    <property type="match status" value="1"/>
</dbReference>
<dbReference type="CDD" id="cd11386">
    <property type="entry name" value="MCP_signal"/>
    <property type="match status" value="1"/>
</dbReference>
<evidence type="ECO:0000256" key="1">
    <source>
        <dbReference type="ARBA" id="ARBA00004651"/>
    </source>
</evidence>
<evidence type="ECO:0000256" key="7">
    <source>
        <dbReference type="ARBA" id="ARBA00029447"/>
    </source>
</evidence>
<feature type="transmembrane region" description="Helical" evidence="10">
    <location>
        <begin position="7"/>
        <end position="31"/>
    </location>
</feature>
<keyword evidence="5 10" id="KW-0472">Membrane</keyword>
<evidence type="ECO:0000259" key="12">
    <source>
        <dbReference type="PROSITE" id="PS50885"/>
    </source>
</evidence>
<evidence type="ECO:0000256" key="3">
    <source>
        <dbReference type="ARBA" id="ARBA00022692"/>
    </source>
</evidence>
<name>A0A846QL13_9BACT</name>
<proteinExistence type="inferred from homology"/>
<keyword evidence="2" id="KW-1003">Cell membrane</keyword>
<accession>A0A846QL13</accession>
<dbReference type="Proteomes" id="UP000580856">
    <property type="component" value="Unassembled WGS sequence"/>
</dbReference>
<dbReference type="PROSITE" id="PS50885">
    <property type="entry name" value="HAMP"/>
    <property type="match status" value="1"/>
</dbReference>
<dbReference type="InterPro" id="IPR003660">
    <property type="entry name" value="HAMP_dom"/>
</dbReference>
<dbReference type="GO" id="GO:0005886">
    <property type="term" value="C:plasma membrane"/>
    <property type="evidence" value="ECO:0007669"/>
    <property type="project" value="UniProtKB-SubCell"/>
</dbReference>
<evidence type="ECO:0000259" key="11">
    <source>
        <dbReference type="PROSITE" id="PS50111"/>
    </source>
</evidence>
<dbReference type="AlphaFoldDB" id="A0A846QL13"/>
<feature type="coiled-coil region" evidence="9">
    <location>
        <begin position="272"/>
        <end position="345"/>
    </location>
</feature>
<evidence type="ECO:0000256" key="4">
    <source>
        <dbReference type="ARBA" id="ARBA00022989"/>
    </source>
</evidence>
<keyword evidence="6 8" id="KW-0807">Transducer</keyword>
<dbReference type="PROSITE" id="PS50111">
    <property type="entry name" value="CHEMOTAXIS_TRANSDUC_2"/>
    <property type="match status" value="1"/>
</dbReference>
<dbReference type="SMART" id="SM00283">
    <property type="entry name" value="MA"/>
    <property type="match status" value="1"/>
</dbReference>